<accession>A0A1I8C080</accession>
<dbReference type="Proteomes" id="UP000095281">
    <property type="component" value="Unplaced"/>
</dbReference>
<name>A0A1I8C080_MELHA</name>
<evidence type="ECO:0000313" key="3">
    <source>
        <dbReference type="WBParaSite" id="MhA1_Contig804.frz3.gene7"/>
    </source>
</evidence>
<organism evidence="2 3">
    <name type="scientific">Meloidogyne hapla</name>
    <name type="common">Root-knot nematode worm</name>
    <dbReference type="NCBI Taxonomy" id="6305"/>
    <lineage>
        <taxon>Eukaryota</taxon>
        <taxon>Metazoa</taxon>
        <taxon>Ecdysozoa</taxon>
        <taxon>Nematoda</taxon>
        <taxon>Chromadorea</taxon>
        <taxon>Rhabditida</taxon>
        <taxon>Tylenchina</taxon>
        <taxon>Tylenchomorpha</taxon>
        <taxon>Tylenchoidea</taxon>
        <taxon>Meloidogynidae</taxon>
        <taxon>Meloidogyninae</taxon>
        <taxon>Meloidogyne</taxon>
    </lineage>
</organism>
<sequence>MFDRVTRLSKDFGGLEFFLEDEALVEEFIYSNPFDYRNLNIQTDKEKYEIFLTPEFWEAFFKFVKIWKEGKYEKSLEIKWKEEEKKLKSKYHQNEPGTSSLNQDFASTSSIRG</sequence>
<evidence type="ECO:0000313" key="2">
    <source>
        <dbReference type="Proteomes" id="UP000095281"/>
    </source>
</evidence>
<evidence type="ECO:0000256" key="1">
    <source>
        <dbReference type="SAM" id="MobiDB-lite"/>
    </source>
</evidence>
<proteinExistence type="predicted"/>
<dbReference type="AlphaFoldDB" id="A0A1I8C080"/>
<reference evidence="3" key="1">
    <citation type="submission" date="2016-11" db="UniProtKB">
        <authorList>
            <consortium name="WormBaseParasite"/>
        </authorList>
    </citation>
    <scope>IDENTIFICATION</scope>
</reference>
<feature type="region of interest" description="Disordered" evidence="1">
    <location>
        <begin position="90"/>
        <end position="113"/>
    </location>
</feature>
<protein>
    <submittedName>
        <fullName evidence="3">Single-stranded DNA-binding protein</fullName>
    </submittedName>
</protein>
<dbReference type="WBParaSite" id="MhA1_Contig804.frz3.gene7">
    <property type="protein sequence ID" value="MhA1_Contig804.frz3.gene7"/>
    <property type="gene ID" value="MhA1_Contig804.frz3.gene7"/>
</dbReference>
<keyword evidence="2" id="KW-1185">Reference proteome</keyword>
<feature type="compositionally biased region" description="Polar residues" evidence="1">
    <location>
        <begin position="95"/>
        <end position="113"/>
    </location>
</feature>